<evidence type="ECO:0000256" key="3">
    <source>
        <dbReference type="ARBA" id="ARBA00023237"/>
    </source>
</evidence>
<dbReference type="InterPro" id="IPR036942">
    <property type="entry name" value="Beta-barrel_TonB_sf"/>
</dbReference>
<protein>
    <submittedName>
        <fullName evidence="5">TonB-dependent receptor</fullName>
    </submittedName>
</protein>
<dbReference type="InterPro" id="IPR012910">
    <property type="entry name" value="Plug_dom"/>
</dbReference>
<keyword evidence="6" id="KW-1185">Reference proteome</keyword>
<keyword evidence="5" id="KW-0675">Receptor</keyword>
<sequence length="778" mass="88801">MLKQIQLFLFFFLLGIVANAQQKKVYVHGYVEDAEKRERIAKANVSIVDQKMGTQTNTYGFFSVGLIPNQRQTLVISTVGFKTERLSITLSKDTLLTVFLFPESQQLEEVEVKDKVPPHEQVLGGFHQLSAKTIEKTPALLGETDALKTLQLLPGVQNGKEGTVGLNVRGGSPDQNLILLDGVPVYNINHLFGFLSIFNNDAIANVDFYKGGIPARYGGRLSSVIDVSMREGNKKTYNTKISLSPVASRFLFEGPIVKDKSSFLLSIRRTWLDALTTPIAVISKSDFRSVFKFYDVNFKLNYALSPKNKLYVSYYTGRDGLNNTIKFNDGTSRYNYNWGNNTFVVRWNHLYNQRIFGNLSVSYTNFDYTLQNEVKEVKTFQSRFTSGIRDWSIRYDWDIFPSANHTLKTGISATAHRFSPEIQQIKSGQSDTIYKPQNSIDAVELVAYVEDEFKIGAKFSANVGLNASFYQVGQRSFINPQPRVSLNYALSERNSLKFSYGHFAQYLHLLSNSSIGLPTDLWVSATERIPAQLSNQVSLGYYQSLFENRFNVSIEGFRRNMQNVIEYREGASFLNSSTVGWEDKVTVGEGKATGIEFLVQKNTGKWKGWLSYTLSKSERIFSDLNRGVAFPYKYDSRHNIALTLNYEWSKNKTFSCNFFYNSGIPLQISTAKFNGVSPSRLVKTVGFLGPYRPDEYYSYFNELGLLSDRNTFRAPAYHRLDVSYRSVKPMKNGNRVWTLGVYNVYSRNNPFYLYYDKNQLKQFSLFPIIPSFTYERNF</sequence>
<keyword evidence="2" id="KW-0472">Membrane</keyword>
<evidence type="ECO:0000259" key="4">
    <source>
        <dbReference type="Pfam" id="PF07715"/>
    </source>
</evidence>
<name>A0ABT1FVG0_9BACT</name>
<evidence type="ECO:0000313" key="5">
    <source>
        <dbReference type="EMBL" id="MCP1385755.1"/>
    </source>
</evidence>
<dbReference type="Pfam" id="PF13715">
    <property type="entry name" value="CarbopepD_reg_2"/>
    <property type="match status" value="1"/>
</dbReference>
<proteinExistence type="predicted"/>
<dbReference type="SUPFAM" id="SSF56935">
    <property type="entry name" value="Porins"/>
    <property type="match status" value="1"/>
</dbReference>
<keyword evidence="3" id="KW-0998">Cell outer membrane</keyword>
<evidence type="ECO:0000313" key="6">
    <source>
        <dbReference type="Proteomes" id="UP001204772"/>
    </source>
</evidence>
<dbReference type="InterPro" id="IPR008969">
    <property type="entry name" value="CarboxyPept-like_regulatory"/>
</dbReference>
<comment type="subcellular location">
    <subcellularLocation>
        <location evidence="1">Cell outer membrane</location>
    </subcellularLocation>
</comment>
<accession>A0ABT1FVG0</accession>
<dbReference type="EMBL" id="JAMZEL010000015">
    <property type="protein sequence ID" value="MCP1385755.1"/>
    <property type="molecule type" value="Genomic_DNA"/>
</dbReference>
<dbReference type="Gene3D" id="2.40.170.20">
    <property type="entry name" value="TonB-dependent receptor, beta-barrel domain"/>
    <property type="match status" value="1"/>
</dbReference>
<evidence type="ECO:0000256" key="1">
    <source>
        <dbReference type="ARBA" id="ARBA00004442"/>
    </source>
</evidence>
<dbReference type="Gene3D" id="2.170.130.10">
    <property type="entry name" value="TonB-dependent receptor, plug domain"/>
    <property type="match status" value="1"/>
</dbReference>
<reference evidence="5 6" key="1">
    <citation type="submission" date="2022-06" db="EMBL/GenBank/DDBJ databases">
        <title>Runella sp. S5 genome sequencing.</title>
        <authorList>
            <person name="Park S."/>
        </authorList>
    </citation>
    <scope>NUCLEOTIDE SEQUENCE [LARGE SCALE GENOMIC DNA]</scope>
    <source>
        <strain evidence="5 6">S5</strain>
    </source>
</reference>
<evidence type="ECO:0000256" key="2">
    <source>
        <dbReference type="ARBA" id="ARBA00023136"/>
    </source>
</evidence>
<feature type="domain" description="TonB-dependent receptor plug" evidence="4">
    <location>
        <begin position="130"/>
        <end position="220"/>
    </location>
</feature>
<dbReference type="Pfam" id="PF07715">
    <property type="entry name" value="Plug"/>
    <property type="match status" value="1"/>
</dbReference>
<dbReference type="Gene3D" id="2.60.40.1120">
    <property type="entry name" value="Carboxypeptidase-like, regulatory domain"/>
    <property type="match status" value="1"/>
</dbReference>
<dbReference type="Proteomes" id="UP001204772">
    <property type="component" value="Unassembled WGS sequence"/>
</dbReference>
<dbReference type="RefSeq" id="WP_253532281.1">
    <property type="nucleotide sequence ID" value="NZ_JAMZEL010000015.1"/>
</dbReference>
<comment type="caution">
    <text evidence="5">The sequence shown here is derived from an EMBL/GenBank/DDBJ whole genome shotgun (WGS) entry which is preliminary data.</text>
</comment>
<dbReference type="InterPro" id="IPR037066">
    <property type="entry name" value="Plug_dom_sf"/>
</dbReference>
<dbReference type="SUPFAM" id="SSF49464">
    <property type="entry name" value="Carboxypeptidase regulatory domain-like"/>
    <property type="match status" value="1"/>
</dbReference>
<gene>
    <name evidence="5" type="ORF">NCI00_25170</name>
</gene>
<organism evidence="5 6">
    <name type="scientific">Runella salmonicolor</name>
    <dbReference type="NCBI Taxonomy" id="2950278"/>
    <lineage>
        <taxon>Bacteria</taxon>
        <taxon>Pseudomonadati</taxon>
        <taxon>Bacteroidota</taxon>
        <taxon>Cytophagia</taxon>
        <taxon>Cytophagales</taxon>
        <taxon>Spirosomataceae</taxon>
        <taxon>Runella</taxon>
    </lineage>
</organism>